<dbReference type="EMBL" id="CP141890">
    <property type="protein sequence ID" value="WRT70237.1"/>
    <property type="molecule type" value="Genomic_DNA"/>
</dbReference>
<feature type="region of interest" description="Disordered" evidence="1">
    <location>
        <begin position="1"/>
        <end position="121"/>
    </location>
</feature>
<protein>
    <submittedName>
        <fullName evidence="2">Uncharacterized protein</fullName>
    </submittedName>
</protein>
<dbReference type="GeneID" id="87959362"/>
<evidence type="ECO:0000313" key="3">
    <source>
        <dbReference type="Proteomes" id="UP001329825"/>
    </source>
</evidence>
<dbReference type="RefSeq" id="XP_062794976.1">
    <property type="nucleotide sequence ID" value="XM_062938925.1"/>
</dbReference>
<name>A0ABZ1D843_9TREE</name>
<accession>A0ABZ1D843</accession>
<gene>
    <name evidence="2" type="ORF">IL334_007232</name>
</gene>
<reference evidence="2 3" key="1">
    <citation type="submission" date="2024-01" db="EMBL/GenBank/DDBJ databases">
        <title>Comparative genomics of Cryptococcus and Kwoniella reveals pathogenesis evolution and contrasting modes of karyotype evolution via chromosome fusion or intercentromeric recombination.</title>
        <authorList>
            <person name="Coelho M.A."/>
            <person name="David-Palma M."/>
            <person name="Shea T."/>
            <person name="Bowers K."/>
            <person name="McGinley-Smith S."/>
            <person name="Mohammad A.W."/>
            <person name="Gnirke A."/>
            <person name="Yurkov A.M."/>
            <person name="Nowrousian M."/>
            <person name="Sun S."/>
            <person name="Cuomo C.A."/>
            <person name="Heitman J."/>
        </authorList>
    </citation>
    <scope>NUCLEOTIDE SEQUENCE [LARGE SCALE GENOMIC DNA]</scope>
    <source>
        <strain evidence="2">CBS 11374</strain>
    </source>
</reference>
<feature type="compositionally biased region" description="Polar residues" evidence="1">
    <location>
        <begin position="107"/>
        <end position="121"/>
    </location>
</feature>
<keyword evidence="3" id="KW-1185">Reference proteome</keyword>
<sequence>MGIILSFIRKSSKNHSESPSASPIISHPYPLGTHPQPLYADGYSRIISPAPAPASASASEMQDECSHEDQAQDEDEYPNIDEGQIQDNEHQDKDEDQNQALKPQAIQHCTNSCSSPINSNASNATFKARLRKIHRVEGDWDLVRQSDWEENS</sequence>
<proteinExistence type="predicted"/>
<dbReference type="Proteomes" id="UP001329825">
    <property type="component" value="Chromosome 10"/>
</dbReference>
<evidence type="ECO:0000256" key="1">
    <source>
        <dbReference type="SAM" id="MobiDB-lite"/>
    </source>
</evidence>
<organism evidence="2 3">
    <name type="scientific">Kwoniella shivajii</name>
    <dbReference type="NCBI Taxonomy" id="564305"/>
    <lineage>
        <taxon>Eukaryota</taxon>
        <taxon>Fungi</taxon>
        <taxon>Dikarya</taxon>
        <taxon>Basidiomycota</taxon>
        <taxon>Agaricomycotina</taxon>
        <taxon>Tremellomycetes</taxon>
        <taxon>Tremellales</taxon>
        <taxon>Cryptococcaceae</taxon>
        <taxon>Kwoniella</taxon>
    </lineage>
</organism>
<evidence type="ECO:0000313" key="2">
    <source>
        <dbReference type="EMBL" id="WRT70237.1"/>
    </source>
</evidence>